<name>A0A4Z2I4A8_9TELE</name>
<organism evidence="1 2">
    <name type="scientific">Liparis tanakae</name>
    <name type="common">Tanaka's snailfish</name>
    <dbReference type="NCBI Taxonomy" id="230148"/>
    <lineage>
        <taxon>Eukaryota</taxon>
        <taxon>Metazoa</taxon>
        <taxon>Chordata</taxon>
        <taxon>Craniata</taxon>
        <taxon>Vertebrata</taxon>
        <taxon>Euteleostomi</taxon>
        <taxon>Actinopterygii</taxon>
        <taxon>Neopterygii</taxon>
        <taxon>Teleostei</taxon>
        <taxon>Neoteleostei</taxon>
        <taxon>Acanthomorphata</taxon>
        <taxon>Eupercaria</taxon>
        <taxon>Perciformes</taxon>
        <taxon>Cottioidei</taxon>
        <taxon>Cottales</taxon>
        <taxon>Liparidae</taxon>
        <taxon>Liparis</taxon>
    </lineage>
</organism>
<sequence length="129" mass="13847">MPGAIPSLTIKTNYTLFVPPVQLKSTTNSTQSCFLTLEKRYGLAQPQLGPHQSKLAGLSGLGSAPVCGLSLTRDWAQKGGGPCLPIGRRLPLHFLPDLSTRHLRDSNYQRVSCIAAAAAVLPRRTLPSQ</sequence>
<dbReference type="EMBL" id="SRLO01000132">
    <property type="protein sequence ID" value="TNN72827.1"/>
    <property type="molecule type" value="Genomic_DNA"/>
</dbReference>
<accession>A0A4Z2I4A8</accession>
<evidence type="ECO:0000313" key="2">
    <source>
        <dbReference type="Proteomes" id="UP000314294"/>
    </source>
</evidence>
<protein>
    <submittedName>
        <fullName evidence="1">Uncharacterized protein</fullName>
    </submittedName>
</protein>
<reference evidence="1 2" key="1">
    <citation type="submission" date="2019-03" db="EMBL/GenBank/DDBJ databases">
        <title>First draft genome of Liparis tanakae, snailfish: a comprehensive survey of snailfish specific genes.</title>
        <authorList>
            <person name="Kim W."/>
            <person name="Song I."/>
            <person name="Jeong J.-H."/>
            <person name="Kim D."/>
            <person name="Kim S."/>
            <person name="Ryu S."/>
            <person name="Song J.Y."/>
            <person name="Lee S.K."/>
        </authorList>
    </citation>
    <scope>NUCLEOTIDE SEQUENCE [LARGE SCALE GENOMIC DNA]</scope>
    <source>
        <tissue evidence="1">Muscle</tissue>
    </source>
</reference>
<evidence type="ECO:0000313" key="1">
    <source>
        <dbReference type="EMBL" id="TNN72827.1"/>
    </source>
</evidence>
<comment type="caution">
    <text evidence="1">The sequence shown here is derived from an EMBL/GenBank/DDBJ whole genome shotgun (WGS) entry which is preliminary data.</text>
</comment>
<dbReference type="Proteomes" id="UP000314294">
    <property type="component" value="Unassembled WGS sequence"/>
</dbReference>
<gene>
    <name evidence="1" type="ORF">EYF80_016938</name>
</gene>
<proteinExistence type="predicted"/>
<dbReference type="AlphaFoldDB" id="A0A4Z2I4A8"/>
<keyword evidence="2" id="KW-1185">Reference proteome</keyword>